<gene>
    <name evidence="1" type="ORF">E0H75_25265</name>
</gene>
<dbReference type="RefSeq" id="WP_131516153.1">
    <property type="nucleotide sequence ID" value="NZ_SJKD01000006.1"/>
</dbReference>
<comment type="caution">
    <text evidence="1">The sequence shown here is derived from an EMBL/GenBank/DDBJ whole genome shotgun (WGS) entry which is preliminary data.</text>
</comment>
<protein>
    <recommendedName>
        <fullName evidence="3">DUF559 domain-containing protein</fullName>
    </recommendedName>
</protein>
<reference evidence="1 2" key="1">
    <citation type="submission" date="2019-02" db="EMBL/GenBank/DDBJ databases">
        <title>Kribbella capetownensis sp. nov. and Kribbella speibonae sp. nov., isolated from soil.</title>
        <authorList>
            <person name="Curtis S.M."/>
            <person name="Norton I."/>
            <person name="Everest G.J."/>
            <person name="Meyers P.R."/>
        </authorList>
    </citation>
    <scope>NUCLEOTIDE SEQUENCE [LARGE SCALE GENOMIC DNA]</scope>
    <source>
        <strain evidence="1 2">YM53</strain>
    </source>
</reference>
<sequence length="235" mass="25208">MSEAIVEVHRSRFEPGEIMVLDGLQVVTPGRAIVETACVSSYEVGVVLGDAGLHQRLVTADALVTMADRHMYWSGSPAARAAARFADGLCESVGESRLRVLMANHGLPTPTLQVEIRDTAGVLVGRVDFLLAGRLIVEFDGVEKYGDTASAVLAEKWREDRLRDCGYRVVRASWADLDQPGPTAARIRRALGGCGHDPVALNRTLPVQGHRVLCSPAATGGWWWLLCRGPVGGGG</sequence>
<evidence type="ECO:0000313" key="1">
    <source>
        <dbReference type="EMBL" id="TCC46400.1"/>
    </source>
</evidence>
<organism evidence="1 2">
    <name type="scientific">Kribbella capetownensis</name>
    <dbReference type="NCBI Taxonomy" id="1572659"/>
    <lineage>
        <taxon>Bacteria</taxon>
        <taxon>Bacillati</taxon>
        <taxon>Actinomycetota</taxon>
        <taxon>Actinomycetes</taxon>
        <taxon>Propionibacteriales</taxon>
        <taxon>Kribbellaceae</taxon>
        <taxon>Kribbella</taxon>
    </lineage>
</organism>
<dbReference type="OrthoDB" id="5143202at2"/>
<evidence type="ECO:0008006" key="3">
    <source>
        <dbReference type="Google" id="ProtNLM"/>
    </source>
</evidence>
<dbReference type="Proteomes" id="UP000293342">
    <property type="component" value="Unassembled WGS sequence"/>
</dbReference>
<dbReference type="EMBL" id="SJKD01000006">
    <property type="protein sequence ID" value="TCC46400.1"/>
    <property type="molecule type" value="Genomic_DNA"/>
</dbReference>
<keyword evidence="2" id="KW-1185">Reference proteome</keyword>
<evidence type="ECO:0000313" key="2">
    <source>
        <dbReference type="Proteomes" id="UP000293342"/>
    </source>
</evidence>
<dbReference type="AlphaFoldDB" id="A0A4R0JJI6"/>
<proteinExistence type="predicted"/>
<accession>A0A4R0JJI6</accession>
<name>A0A4R0JJI6_9ACTN</name>